<dbReference type="SUPFAM" id="SSF47413">
    <property type="entry name" value="lambda repressor-like DNA-binding domains"/>
    <property type="match status" value="1"/>
</dbReference>
<dbReference type="Pfam" id="PF08281">
    <property type="entry name" value="Sigma70_r4_2"/>
    <property type="match status" value="1"/>
</dbReference>
<dbReference type="InterPro" id="IPR036388">
    <property type="entry name" value="WH-like_DNA-bd_sf"/>
</dbReference>
<dbReference type="InterPro" id="IPR010982">
    <property type="entry name" value="Lambda_DNA-bd_dom_sf"/>
</dbReference>
<evidence type="ECO:0000256" key="2">
    <source>
        <dbReference type="ARBA" id="ARBA00023015"/>
    </source>
</evidence>
<evidence type="ECO:0000256" key="1">
    <source>
        <dbReference type="ARBA" id="ARBA00010641"/>
    </source>
</evidence>
<keyword evidence="5" id="KW-0804">Transcription</keyword>
<accession>A0ABS1VE01</accession>
<feature type="region of interest" description="Disordered" evidence="6">
    <location>
        <begin position="198"/>
        <end position="230"/>
    </location>
</feature>
<dbReference type="PANTHER" id="PTHR43133:SF50">
    <property type="entry name" value="ECF RNA POLYMERASE SIGMA FACTOR SIGM"/>
    <property type="match status" value="1"/>
</dbReference>
<dbReference type="Pfam" id="PF04542">
    <property type="entry name" value="Sigma70_r2"/>
    <property type="match status" value="1"/>
</dbReference>
<organism evidence="8 9">
    <name type="scientific">Paractinoplanes lichenicola</name>
    <dbReference type="NCBI Taxonomy" id="2802976"/>
    <lineage>
        <taxon>Bacteria</taxon>
        <taxon>Bacillati</taxon>
        <taxon>Actinomycetota</taxon>
        <taxon>Actinomycetes</taxon>
        <taxon>Micromonosporales</taxon>
        <taxon>Micromonosporaceae</taxon>
        <taxon>Paractinoplanes</taxon>
    </lineage>
</organism>
<feature type="compositionally biased region" description="Basic residues" evidence="6">
    <location>
        <begin position="207"/>
        <end position="228"/>
    </location>
</feature>
<keyword evidence="3" id="KW-0731">Sigma factor</keyword>
<dbReference type="PANTHER" id="PTHR43133">
    <property type="entry name" value="RNA POLYMERASE ECF-TYPE SIGMA FACTO"/>
    <property type="match status" value="1"/>
</dbReference>
<dbReference type="InterPro" id="IPR013324">
    <property type="entry name" value="RNA_pol_sigma_r3/r4-like"/>
</dbReference>
<dbReference type="NCBIfam" id="TIGR02937">
    <property type="entry name" value="sigma70-ECF"/>
    <property type="match status" value="1"/>
</dbReference>
<dbReference type="CDD" id="cd00093">
    <property type="entry name" value="HTH_XRE"/>
    <property type="match status" value="1"/>
</dbReference>
<dbReference type="EMBL" id="JAENHO010000001">
    <property type="protein sequence ID" value="MBL7252903.1"/>
    <property type="molecule type" value="Genomic_DNA"/>
</dbReference>
<dbReference type="InterPro" id="IPR014284">
    <property type="entry name" value="RNA_pol_sigma-70_dom"/>
</dbReference>
<evidence type="ECO:0000256" key="3">
    <source>
        <dbReference type="ARBA" id="ARBA00023082"/>
    </source>
</evidence>
<dbReference type="Gene3D" id="1.10.260.40">
    <property type="entry name" value="lambda repressor-like DNA-binding domains"/>
    <property type="match status" value="1"/>
</dbReference>
<keyword evidence="4" id="KW-0238">DNA-binding</keyword>
<dbReference type="InterPro" id="IPR013325">
    <property type="entry name" value="RNA_pol_sigma_r2"/>
</dbReference>
<dbReference type="InterPro" id="IPR013249">
    <property type="entry name" value="RNA_pol_sigma70_r4_t2"/>
</dbReference>
<evidence type="ECO:0000259" key="7">
    <source>
        <dbReference type="PROSITE" id="PS50943"/>
    </source>
</evidence>
<dbReference type="Gene3D" id="1.10.1740.10">
    <property type="match status" value="1"/>
</dbReference>
<dbReference type="SUPFAM" id="SSF88946">
    <property type="entry name" value="Sigma2 domain of RNA polymerase sigma factors"/>
    <property type="match status" value="1"/>
</dbReference>
<sequence>MKQHPDREREFTEFVTARRAALVRTAALLVSGDTAWAEDVVQTALTNLYLAWPRVRPETVDAYARRCVVNAATDEHRSLFRRREQVRSELPELPASASDDEDRTMLALLATLPPRQRAAVVLRYVEGLTVAEAADAQPRGAYLGLPPGPVHLPPRVADQEGRRQRAPGTARAPARVGGQAVRDPLVVVLRCERPQGECAGARDGRAQRRAGRRLRRGHHGHRPGRRDRRLTAGSTLLANRGIGGVGGLGTVSRMADNERPLLRTVVGRVLRRHRLEQRRTLAEVAREANVSVQYLSEVERGRKEPSSEILAAVCDALQIELSDLLAEVRFDLVGHVAPVLRLAPVAPPAPGRSGGVMMLAA</sequence>
<evidence type="ECO:0000256" key="5">
    <source>
        <dbReference type="ARBA" id="ARBA00023163"/>
    </source>
</evidence>
<evidence type="ECO:0000313" key="9">
    <source>
        <dbReference type="Proteomes" id="UP000598996"/>
    </source>
</evidence>
<dbReference type="SMART" id="SM00530">
    <property type="entry name" value="HTH_XRE"/>
    <property type="match status" value="1"/>
</dbReference>
<comment type="caution">
    <text evidence="8">The sequence shown here is derived from an EMBL/GenBank/DDBJ whole genome shotgun (WGS) entry which is preliminary data.</text>
</comment>
<dbReference type="SUPFAM" id="SSF88659">
    <property type="entry name" value="Sigma3 and sigma4 domains of RNA polymerase sigma factors"/>
    <property type="match status" value="1"/>
</dbReference>
<evidence type="ECO:0000256" key="4">
    <source>
        <dbReference type="ARBA" id="ARBA00023125"/>
    </source>
</evidence>
<dbReference type="PROSITE" id="PS50943">
    <property type="entry name" value="HTH_CROC1"/>
    <property type="match status" value="1"/>
</dbReference>
<dbReference type="Pfam" id="PF01381">
    <property type="entry name" value="HTH_3"/>
    <property type="match status" value="1"/>
</dbReference>
<comment type="similarity">
    <text evidence="1">Belongs to the sigma-70 factor family. ECF subfamily.</text>
</comment>
<dbReference type="Proteomes" id="UP000598996">
    <property type="component" value="Unassembled WGS sequence"/>
</dbReference>
<keyword evidence="2" id="KW-0805">Transcription regulation</keyword>
<feature type="domain" description="HTH cro/C1-type" evidence="7">
    <location>
        <begin position="270"/>
        <end position="324"/>
    </location>
</feature>
<gene>
    <name evidence="8" type="ORF">JKJ07_01120</name>
</gene>
<name>A0ABS1VE01_9ACTN</name>
<reference evidence="8 9" key="1">
    <citation type="submission" date="2021-01" db="EMBL/GenBank/DDBJ databases">
        <title>Actinoplanes sp. nov. LDG1-01 isolated from lichen.</title>
        <authorList>
            <person name="Saeng-In P."/>
            <person name="Phongsopitanun W."/>
            <person name="Kanchanasin P."/>
            <person name="Yuki M."/>
            <person name="Kudo T."/>
            <person name="Ohkuma M."/>
            <person name="Tanasupawat S."/>
        </authorList>
    </citation>
    <scope>NUCLEOTIDE SEQUENCE [LARGE SCALE GENOMIC DNA]</scope>
    <source>
        <strain evidence="8 9">LDG1-01</strain>
    </source>
</reference>
<dbReference type="InterPro" id="IPR007627">
    <property type="entry name" value="RNA_pol_sigma70_r2"/>
</dbReference>
<dbReference type="InterPro" id="IPR039425">
    <property type="entry name" value="RNA_pol_sigma-70-like"/>
</dbReference>
<evidence type="ECO:0000313" key="8">
    <source>
        <dbReference type="EMBL" id="MBL7252903.1"/>
    </source>
</evidence>
<evidence type="ECO:0000256" key="6">
    <source>
        <dbReference type="SAM" id="MobiDB-lite"/>
    </source>
</evidence>
<protein>
    <submittedName>
        <fullName evidence="8">Sigma-70 family RNA polymerase sigma factor</fullName>
    </submittedName>
</protein>
<proteinExistence type="inferred from homology"/>
<dbReference type="InterPro" id="IPR001387">
    <property type="entry name" value="Cro/C1-type_HTH"/>
</dbReference>
<dbReference type="Gene3D" id="1.10.10.10">
    <property type="entry name" value="Winged helix-like DNA-binding domain superfamily/Winged helix DNA-binding domain"/>
    <property type="match status" value="1"/>
</dbReference>
<keyword evidence="9" id="KW-1185">Reference proteome</keyword>